<dbReference type="PANTHER" id="PTHR45005">
    <property type="match status" value="1"/>
</dbReference>
<dbReference type="InterPro" id="IPR053277">
    <property type="entry name" value="Endomembrane_traffic_mod"/>
</dbReference>
<dbReference type="Gene3D" id="1.25.40.10">
    <property type="entry name" value="Tetratricopeptide repeat domain"/>
    <property type="match status" value="1"/>
</dbReference>
<protein>
    <submittedName>
        <fullName evidence="1">Uncharacterized protein</fullName>
    </submittedName>
</protein>
<name>A0AA38GQ85_TAXCH</name>
<dbReference type="AlphaFoldDB" id="A0AA38GQ85"/>
<dbReference type="EMBL" id="JAHRHJ020000002">
    <property type="protein sequence ID" value="KAH9326594.1"/>
    <property type="molecule type" value="Genomic_DNA"/>
</dbReference>
<sequence>ELSAIVPVRERQKIVRTAVSKFRAAIQLQFDFHQAIYNLGTMLYGLAEDTLRSGLKMNSKEMTPNELYSQSAIYICCSPCFEAKLF</sequence>
<accession>A0AA38GQ85</accession>
<keyword evidence="2" id="KW-1185">Reference proteome</keyword>
<proteinExistence type="predicted"/>
<comment type="caution">
    <text evidence="1">The sequence shown here is derived from an EMBL/GenBank/DDBJ whole genome shotgun (WGS) entry which is preliminary data.</text>
</comment>
<evidence type="ECO:0000313" key="1">
    <source>
        <dbReference type="EMBL" id="KAH9326594.1"/>
    </source>
</evidence>
<dbReference type="InterPro" id="IPR011990">
    <property type="entry name" value="TPR-like_helical_dom_sf"/>
</dbReference>
<feature type="non-terminal residue" evidence="1">
    <location>
        <position position="1"/>
    </location>
</feature>
<gene>
    <name evidence="1" type="ORF">KI387_006772</name>
</gene>
<dbReference type="OMA" id="THSAVYI"/>
<dbReference type="PANTHER" id="PTHR45005:SF2">
    <property type="entry name" value="PROTEIN HLB1"/>
    <property type="match status" value="1"/>
</dbReference>
<feature type="non-terminal residue" evidence="1">
    <location>
        <position position="86"/>
    </location>
</feature>
<organism evidence="1 2">
    <name type="scientific">Taxus chinensis</name>
    <name type="common">Chinese yew</name>
    <name type="synonym">Taxus wallichiana var. chinensis</name>
    <dbReference type="NCBI Taxonomy" id="29808"/>
    <lineage>
        <taxon>Eukaryota</taxon>
        <taxon>Viridiplantae</taxon>
        <taxon>Streptophyta</taxon>
        <taxon>Embryophyta</taxon>
        <taxon>Tracheophyta</taxon>
        <taxon>Spermatophyta</taxon>
        <taxon>Pinopsida</taxon>
        <taxon>Pinidae</taxon>
        <taxon>Conifers II</taxon>
        <taxon>Cupressales</taxon>
        <taxon>Taxaceae</taxon>
        <taxon>Taxus</taxon>
    </lineage>
</organism>
<reference evidence="1 2" key="1">
    <citation type="journal article" date="2021" name="Nat. Plants">
        <title>The Taxus genome provides insights into paclitaxel biosynthesis.</title>
        <authorList>
            <person name="Xiong X."/>
            <person name="Gou J."/>
            <person name="Liao Q."/>
            <person name="Li Y."/>
            <person name="Zhou Q."/>
            <person name="Bi G."/>
            <person name="Li C."/>
            <person name="Du R."/>
            <person name="Wang X."/>
            <person name="Sun T."/>
            <person name="Guo L."/>
            <person name="Liang H."/>
            <person name="Lu P."/>
            <person name="Wu Y."/>
            <person name="Zhang Z."/>
            <person name="Ro D.K."/>
            <person name="Shang Y."/>
            <person name="Huang S."/>
            <person name="Yan J."/>
        </authorList>
    </citation>
    <scope>NUCLEOTIDE SEQUENCE [LARGE SCALE GENOMIC DNA]</scope>
    <source>
        <strain evidence="1">Ta-2019</strain>
    </source>
</reference>
<evidence type="ECO:0000313" key="2">
    <source>
        <dbReference type="Proteomes" id="UP000824469"/>
    </source>
</evidence>
<dbReference type="Proteomes" id="UP000824469">
    <property type="component" value="Unassembled WGS sequence"/>
</dbReference>